<comment type="similarity">
    <text evidence="6">Belongs to the UPF0758 family.</text>
</comment>
<feature type="region of interest" description="Disordered" evidence="7">
    <location>
        <begin position="1"/>
        <end position="66"/>
    </location>
</feature>
<keyword evidence="1" id="KW-0645">Protease</keyword>
<evidence type="ECO:0000256" key="5">
    <source>
        <dbReference type="ARBA" id="ARBA00023049"/>
    </source>
</evidence>
<dbReference type="PROSITE" id="PS50249">
    <property type="entry name" value="MPN"/>
    <property type="match status" value="1"/>
</dbReference>
<evidence type="ECO:0000256" key="4">
    <source>
        <dbReference type="ARBA" id="ARBA00022833"/>
    </source>
</evidence>
<evidence type="ECO:0000256" key="7">
    <source>
        <dbReference type="SAM" id="MobiDB-lite"/>
    </source>
</evidence>
<reference evidence="9 10" key="1">
    <citation type="submission" date="2023-04" db="EMBL/GenBank/DDBJ databases">
        <title>Spirochaete genome identified in red abalone sample constitutes a novel genus.</title>
        <authorList>
            <person name="Sharma S.P."/>
            <person name="Purcell C.M."/>
            <person name="Hyde J.R."/>
            <person name="Severin A.J."/>
        </authorList>
    </citation>
    <scope>NUCLEOTIDE SEQUENCE [LARGE SCALE GENOMIC DNA]</scope>
    <source>
        <strain evidence="9 10">SP-2023</strain>
    </source>
</reference>
<organism evidence="9 10">
    <name type="scientific">Candidatus Haliotispira prima</name>
    <dbReference type="NCBI Taxonomy" id="3034016"/>
    <lineage>
        <taxon>Bacteria</taxon>
        <taxon>Pseudomonadati</taxon>
        <taxon>Spirochaetota</taxon>
        <taxon>Spirochaetia</taxon>
        <taxon>Spirochaetales</taxon>
        <taxon>Spirochaetaceae</taxon>
        <taxon>Candidatus Haliotispira</taxon>
    </lineage>
</organism>
<gene>
    <name evidence="9" type="primary">radC</name>
    <name evidence="9" type="ORF">P0082_08280</name>
</gene>
<evidence type="ECO:0000313" key="10">
    <source>
        <dbReference type="Proteomes" id="UP001228690"/>
    </source>
</evidence>
<dbReference type="PANTHER" id="PTHR30471:SF3">
    <property type="entry name" value="UPF0758 PROTEIN YEES-RELATED"/>
    <property type="match status" value="1"/>
</dbReference>
<keyword evidence="10" id="KW-1185">Reference proteome</keyword>
<feature type="compositionally biased region" description="Basic and acidic residues" evidence="7">
    <location>
        <begin position="41"/>
        <end position="52"/>
    </location>
</feature>
<accession>A0ABY8MGM9</accession>
<evidence type="ECO:0000256" key="1">
    <source>
        <dbReference type="ARBA" id="ARBA00022670"/>
    </source>
</evidence>
<dbReference type="CDD" id="cd08071">
    <property type="entry name" value="MPN_DUF2466"/>
    <property type="match status" value="1"/>
</dbReference>
<evidence type="ECO:0000256" key="3">
    <source>
        <dbReference type="ARBA" id="ARBA00022801"/>
    </source>
</evidence>
<dbReference type="Pfam" id="PF20582">
    <property type="entry name" value="UPF0758_N"/>
    <property type="match status" value="1"/>
</dbReference>
<dbReference type="EMBL" id="CP123443">
    <property type="protein sequence ID" value="WGK68475.1"/>
    <property type="molecule type" value="Genomic_DNA"/>
</dbReference>
<evidence type="ECO:0000256" key="6">
    <source>
        <dbReference type="RuleBase" id="RU003797"/>
    </source>
</evidence>
<evidence type="ECO:0000256" key="2">
    <source>
        <dbReference type="ARBA" id="ARBA00022723"/>
    </source>
</evidence>
<dbReference type="InterPro" id="IPR025657">
    <property type="entry name" value="RadC_JAB"/>
</dbReference>
<proteinExistence type="inferred from homology"/>
<keyword evidence="4" id="KW-0862">Zinc</keyword>
<dbReference type="PANTHER" id="PTHR30471">
    <property type="entry name" value="DNA REPAIR PROTEIN RADC"/>
    <property type="match status" value="1"/>
</dbReference>
<feature type="compositionally biased region" description="Basic and acidic residues" evidence="7">
    <location>
        <begin position="1"/>
        <end position="29"/>
    </location>
</feature>
<dbReference type="NCBIfam" id="TIGR00608">
    <property type="entry name" value="radc"/>
    <property type="match status" value="1"/>
</dbReference>
<dbReference type="Pfam" id="PF04002">
    <property type="entry name" value="RadC"/>
    <property type="match status" value="1"/>
</dbReference>
<dbReference type="InterPro" id="IPR046778">
    <property type="entry name" value="UPF0758_N"/>
</dbReference>
<dbReference type="Proteomes" id="UP001228690">
    <property type="component" value="Chromosome"/>
</dbReference>
<dbReference type="Gene3D" id="3.40.140.10">
    <property type="entry name" value="Cytidine Deaminase, domain 2"/>
    <property type="match status" value="1"/>
</dbReference>
<keyword evidence="3" id="KW-0378">Hydrolase</keyword>
<name>A0ABY8MGM9_9SPIO</name>
<evidence type="ECO:0000259" key="8">
    <source>
        <dbReference type="PROSITE" id="PS50249"/>
    </source>
</evidence>
<dbReference type="InterPro" id="IPR037518">
    <property type="entry name" value="MPN"/>
</dbReference>
<dbReference type="InterPro" id="IPR001405">
    <property type="entry name" value="UPF0758"/>
</dbReference>
<dbReference type="SUPFAM" id="SSF102712">
    <property type="entry name" value="JAB1/MPN domain"/>
    <property type="match status" value="1"/>
</dbReference>
<dbReference type="NCBIfam" id="NF000642">
    <property type="entry name" value="PRK00024.1"/>
    <property type="match status" value="1"/>
</dbReference>
<dbReference type="RefSeq" id="WP_326926659.1">
    <property type="nucleotide sequence ID" value="NZ_CP123443.1"/>
</dbReference>
<evidence type="ECO:0000313" key="9">
    <source>
        <dbReference type="EMBL" id="WGK68475.1"/>
    </source>
</evidence>
<protein>
    <submittedName>
        <fullName evidence="9">DNA repair protein RadC</fullName>
    </submittedName>
</protein>
<keyword evidence="5" id="KW-0482">Metalloprotease</keyword>
<feature type="domain" description="MPN" evidence="8">
    <location>
        <begin position="190"/>
        <end position="310"/>
    </location>
</feature>
<keyword evidence="2" id="KW-0479">Metal-binding</keyword>
<sequence length="312" mass="34749">MLDQIEALRRELGVEMLGKETTPRPECAGKGKGTSVQTRQQETRQKTDRNETSGDEEPDIFGSPLSSKITENEMLSLFYSKLQAEELGDFGEDTNEKNGTDTLRPREKLEANGVQSLTNIELLCLLLGSGNREQSVRQLATKVLQQLLQRPFDINLESLQNIKGMGLGKSASVLAAMEIARRFLNPGPKQLNNPEAIHKQIAHFADQQENLVAINLNGACEALSIRLITRGTINRSLIHPREVFTHAIREQAHSVVIAHNHPTGHLEPSKEDLETTRRLQEAAKILGIKLLDHIIFSETSCFSFAEEGLMKN</sequence>